<comment type="caution">
    <text evidence="2">The sequence shown here is derived from an EMBL/GenBank/DDBJ whole genome shotgun (WGS) entry which is preliminary data.</text>
</comment>
<dbReference type="GO" id="GO:0003677">
    <property type="term" value="F:DNA binding"/>
    <property type="evidence" value="ECO:0007669"/>
    <property type="project" value="InterPro"/>
</dbReference>
<evidence type="ECO:0000313" key="3">
    <source>
        <dbReference type="Proteomes" id="UP000324800"/>
    </source>
</evidence>
<gene>
    <name evidence="2" type="ORF">EZS28_033436</name>
</gene>
<proteinExistence type="predicted"/>
<dbReference type="AlphaFoldDB" id="A0A5J4UK26"/>
<sequence length="355" mass="40954">MLFPDGPKARKGKRFARKILRILNVSKGAIDMILYGQRYNTQRRYYYTMEKLKKWTQINHNTILDLLAIKPHIIITEVPAQLTSVNTSASSALQFLNGISAMFSLTFDIDLTNNHMLQFTRKAISAHIIVKPKFEDTWNVGKLFDYWRGKLSNRNLTNIELQTKLTSLLMTICSMRPAEIEGISLRHSVICDQTDKVDLRLQPKTKSGLHSHKLPKTRDRIVCPRATFFDWLKRIDDKHGRSIRDNKYGALWWNGDITIPAKRGQISLRLKKLPDLMGIKGKQVYSFRHSTATQLVVMDLDETLLNTYTGHARNSKSTNDYYVFAERLKDNKTATKLSDIRGQVERNPISSSKQR</sequence>
<dbReference type="GO" id="GO:0006310">
    <property type="term" value="P:DNA recombination"/>
    <property type="evidence" value="ECO:0007669"/>
    <property type="project" value="UniProtKB-KW"/>
</dbReference>
<accession>A0A5J4UK26</accession>
<protein>
    <recommendedName>
        <fullName evidence="4">Tyr recombinase domain-containing protein</fullName>
    </recommendedName>
</protein>
<keyword evidence="1" id="KW-0233">DNA recombination</keyword>
<dbReference type="SUPFAM" id="SSF56349">
    <property type="entry name" value="DNA breaking-rejoining enzymes"/>
    <property type="match status" value="1"/>
</dbReference>
<organism evidence="2 3">
    <name type="scientific">Streblomastix strix</name>
    <dbReference type="NCBI Taxonomy" id="222440"/>
    <lineage>
        <taxon>Eukaryota</taxon>
        <taxon>Metamonada</taxon>
        <taxon>Preaxostyla</taxon>
        <taxon>Oxymonadida</taxon>
        <taxon>Streblomastigidae</taxon>
        <taxon>Streblomastix</taxon>
    </lineage>
</organism>
<dbReference type="InterPro" id="IPR013762">
    <property type="entry name" value="Integrase-like_cat_sf"/>
</dbReference>
<dbReference type="Gene3D" id="1.10.443.10">
    <property type="entry name" value="Intergrase catalytic core"/>
    <property type="match status" value="1"/>
</dbReference>
<dbReference type="Proteomes" id="UP000324800">
    <property type="component" value="Unassembled WGS sequence"/>
</dbReference>
<reference evidence="2 3" key="1">
    <citation type="submission" date="2019-03" db="EMBL/GenBank/DDBJ databases">
        <title>Single cell metagenomics reveals metabolic interactions within the superorganism composed of flagellate Streblomastix strix and complex community of Bacteroidetes bacteria on its surface.</title>
        <authorList>
            <person name="Treitli S.C."/>
            <person name="Kolisko M."/>
            <person name="Husnik F."/>
            <person name="Keeling P."/>
            <person name="Hampl V."/>
        </authorList>
    </citation>
    <scope>NUCLEOTIDE SEQUENCE [LARGE SCALE GENOMIC DNA]</scope>
    <source>
        <strain evidence="2">ST1C</strain>
    </source>
</reference>
<dbReference type="GO" id="GO:0015074">
    <property type="term" value="P:DNA integration"/>
    <property type="evidence" value="ECO:0007669"/>
    <property type="project" value="InterPro"/>
</dbReference>
<evidence type="ECO:0000313" key="2">
    <source>
        <dbReference type="EMBL" id="KAA6371036.1"/>
    </source>
</evidence>
<dbReference type="InterPro" id="IPR011010">
    <property type="entry name" value="DNA_brk_join_enz"/>
</dbReference>
<name>A0A5J4UK26_9EUKA</name>
<evidence type="ECO:0000256" key="1">
    <source>
        <dbReference type="ARBA" id="ARBA00023172"/>
    </source>
</evidence>
<dbReference type="EMBL" id="SNRW01014829">
    <property type="protein sequence ID" value="KAA6371036.1"/>
    <property type="molecule type" value="Genomic_DNA"/>
</dbReference>
<evidence type="ECO:0008006" key="4">
    <source>
        <dbReference type="Google" id="ProtNLM"/>
    </source>
</evidence>